<dbReference type="Pfam" id="PF06938">
    <property type="entry name" value="DUF1285_N"/>
    <property type="match status" value="1"/>
</dbReference>
<evidence type="ECO:0000313" key="3">
    <source>
        <dbReference type="EMBL" id="QGZ93886.1"/>
    </source>
</evidence>
<sequence>MPEPPSPPKSSFEEMLAVLKAHAGTRDKGPPPVDKWNPIHCGDIGMEIMADGTWKHEGTRITREPLVRLFASILRKDEDGQTYLVTPVEKIVVKVHDAPFTAIRADRVGEGKDQQIIFTTNVGDVITAGPTNPIRVERNGEEPRPYVLVRGRLEARILRAPFYELVEWSEARDGVLAVLSGNASWSLGSA</sequence>
<dbReference type="Gene3D" id="3.10.540.10">
    <property type="entry name" value="duf1285 like domain"/>
    <property type="match status" value="1"/>
</dbReference>
<name>A0A6I6ML36_9CAUL</name>
<dbReference type="InterPro" id="IPR048341">
    <property type="entry name" value="DUF1285_N"/>
</dbReference>
<dbReference type="EMBL" id="CP047045">
    <property type="protein sequence ID" value="QGZ93886.1"/>
    <property type="molecule type" value="Genomic_DNA"/>
</dbReference>
<reference evidence="4" key="1">
    <citation type="submission" date="2019-12" db="EMBL/GenBank/DDBJ databases">
        <title>Complete genome of Terracaulis silvestris 0127_4.</title>
        <authorList>
            <person name="Vieira S."/>
            <person name="Riedel T."/>
            <person name="Sproer C."/>
            <person name="Pascual J."/>
            <person name="Boedeker C."/>
            <person name="Overmann J."/>
        </authorList>
    </citation>
    <scope>NUCLEOTIDE SEQUENCE [LARGE SCALE GENOMIC DNA]</scope>
    <source>
        <strain evidence="4">0127_4</strain>
    </source>
</reference>
<evidence type="ECO:0000313" key="4">
    <source>
        <dbReference type="Proteomes" id="UP000431269"/>
    </source>
</evidence>
<dbReference type="InterPro" id="IPR010707">
    <property type="entry name" value="DUF1285"/>
</dbReference>
<feature type="domain" description="DUF1285" evidence="2">
    <location>
        <begin position="99"/>
        <end position="187"/>
    </location>
</feature>
<evidence type="ECO:0008006" key="5">
    <source>
        <dbReference type="Google" id="ProtNLM"/>
    </source>
</evidence>
<gene>
    <name evidence="3" type="ORF">DSM104635_00700</name>
</gene>
<keyword evidence="4" id="KW-1185">Reference proteome</keyword>
<dbReference type="InterPro" id="IPR023361">
    <property type="entry name" value="DUF1285_beta_roll_sf"/>
</dbReference>
<dbReference type="Gene3D" id="2.30.270.10">
    <property type="entry name" value="duf1285 protein"/>
    <property type="match status" value="1"/>
</dbReference>
<dbReference type="AlphaFoldDB" id="A0A6I6ML36"/>
<dbReference type="Proteomes" id="UP000431269">
    <property type="component" value="Chromosome"/>
</dbReference>
<protein>
    <recommendedName>
        <fullName evidence="5">DUF1285 domain-containing protein</fullName>
    </recommendedName>
</protein>
<dbReference type="InterPro" id="IPR048342">
    <property type="entry name" value="DUF1285_C"/>
</dbReference>
<dbReference type="PIRSF" id="PIRSF029557">
    <property type="entry name" value="UCP029557"/>
    <property type="match status" value="1"/>
</dbReference>
<evidence type="ECO:0000259" key="2">
    <source>
        <dbReference type="Pfam" id="PF21028"/>
    </source>
</evidence>
<dbReference type="KEGG" id="tsv:DSM104635_00700"/>
<accession>A0A6I6ML36</accession>
<feature type="domain" description="DUF1285" evidence="1">
    <location>
        <begin position="31"/>
        <end position="98"/>
    </location>
</feature>
<proteinExistence type="predicted"/>
<dbReference type="Pfam" id="PF21028">
    <property type="entry name" value="DUF1285_C"/>
    <property type="match status" value="1"/>
</dbReference>
<evidence type="ECO:0000259" key="1">
    <source>
        <dbReference type="Pfam" id="PF06938"/>
    </source>
</evidence>
<organism evidence="3 4">
    <name type="scientific">Terricaulis silvestris</name>
    <dbReference type="NCBI Taxonomy" id="2686094"/>
    <lineage>
        <taxon>Bacteria</taxon>
        <taxon>Pseudomonadati</taxon>
        <taxon>Pseudomonadota</taxon>
        <taxon>Alphaproteobacteria</taxon>
        <taxon>Caulobacterales</taxon>
        <taxon>Caulobacteraceae</taxon>
        <taxon>Terricaulis</taxon>
    </lineage>
</organism>